<dbReference type="EMBL" id="QZWG01000008">
    <property type="protein sequence ID" value="RZC00263.1"/>
    <property type="molecule type" value="Genomic_DNA"/>
</dbReference>
<reference evidence="3 4" key="2">
    <citation type="submission" date="2018-09" db="EMBL/GenBank/DDBJ databases">
        <title>A high-quality reference genome of wild soybean provides a powerful tool to mine soybean genomes.</title>
        <authorList>
            <person name="Xie M."/>
            <person name="Chung C.Y.L."/>
            <person name="Li M.-W."/>
            <person name="Wong F.-L."/>
            <person name="Chan T.-F."/>
            <person name="Lam H.-M."/>
        </authorList>
    </citation>
    <scope>NUCLEOTIDE SEQUENCE [LARGE SCALE GENOMIC DNA]</scope>
    <source>
        <strain evidence="4">cv. W05</strain>
        <tissue evidence="3">Hypocotyl of etiolated seedlings</tissue>
    </source>
</reference>
<dbReference type="InterPro" id="IPR053781">
    <property type="entry name" value="F-box_AtFBL13-like"/>
</dbReference>
<dbReference type="Pfam" id="PF00646">
    <property type="entry name" value="F-box"/>
    <property type="match status" value="1"/>
</dbReference>
<feature type="domain" description="F-box" evidence="1">
    <location>
        <begin position="4"/>
        <end position="40"/>
    </location>
</feature>
<dbReference type="Gene3D" id="3.80.10.10">
    <property type="entry name" value="Ribonuclease Inhibitor"/>
    <property type="match status" value="1"/>
</dbReference>
<dbReference type="PANTHER" id="PTHR31900:SF34">
    <property type="entry name" value="EMB|CAB62440.1-RELATED"/>
    <property type="match status" value="1"/>
</dbReference>
<dbReference type="InterPro" id="IPR036047">
    <property type="entry name" value="F-box-like_dom_sf"/>
</dbReference>
<dbReference type="SMART" id="SM00579">
    <property type="entry name" value="FBD"/>
    <property type="match status" value="1"/>
</dbReference>
<dbReference type="CDD" id="cd22160">
    <property type="entry name" value="F-box_AtFBL13-like"/>
    <property type="match status" value="1"/>
</dbReference>
<dbReference type="PROSITE" id="PS50181">
    <property type="entry name" value="FBOX"/>
    <property type="match status" value="1"/>
</dbReference>
<dbReference type="InterPro" id="IPR032675">
    <property type="entry name" value="LRR_dom_sf"/>
</dbReference>
<dbReference type="EMBL" id="KN664071">
    <property type="protein sequence ID" value="KHN10971.1"/>
    <property type="molecule type" value="Genomic_DNA"/>
</dbReference>
<dbReference type="Gene3D" id="1.20.1280.50">
    <property type="match status" value="1"/>
</dbReference>
<dbReference type="SUPFAM" id="SSF52047">
    <property type="entry name" value="RNI-like"/>
    <property type="match status" value="1"/>
</dbReference>
<name>A0A0B2PNG3_GLYSO</name>
<dbReference type="SMART" id="SM00256">
    <property type="entry name" value="FBOX"/>
    <property type="match status" value="1"/>
</dbReference>
<dbReference type="Pfam" id="PF24758">
    <property type="entry name" value="LRR_At5g56370"/>
    <property type="match status" value="1"/>
</dbReference>
<organism evidence="2">
    <name type="scientific">Glycine soja</name>
    <name type="common">Wild soybean</name>
    <dbReference type="NCBI Taxonomy" id="3848"/>
    <lineage>
        <taxon>Eukaryota</taxon>
        <taxon>Viridiplantae</taxon>
        <taxon>Streptophyta</taxon>
        <taxon>Embryophyta</taxon>
        <taxon>Tracheophyta</taxon>
        <taxon>Spermatophyta</taxon>
        <taxon>Magnoliopsida</taxon>
        <taxon>eudicotyledons</taxon>
        <taxon>Gunneridae</taxon>
        <taxon>Pentapetalae</taxon>
        <taxon>rosids</taxon>
        <taxon>fabids</taxon>
        <taxon>Fabales</taxon>
        <taxon>Fabaceae</taxon>
        <taxon>Papilionoideae</taxon>
        <taxon>50 kb inversion clade</taxon>
        <taxon>NPAAA clade</taxon>
        <taxon>indigoferoid/millettioid clade</taxon>
        <taxon>Phaseoleae</taxon>
        <taxon>Glycine</taxon>
        <taxon>Glycine subgen. Soja</taxon>
    </lineage>
</organism>
<dbReference type="InterPro" id="IPR050232">
    <property type="entry name" value="FBL13/AtMIF1-like"/>
</dbReference>
<dbReference type="InterPro" id="IPR055411">
    <property type="entry name" value="LRR_FXL15/At3g58940/PEG3-like"/>
</dbReference>
<dbReference type="Proteomes" id="UP000289340">
    <property type="component" value="Chromosome 8"/>
</dbReference>
<dbReference type="Proteomes" id="UP000053555">
    <property type="component" value="Unassembled WGS sequence"/>
</dbReference>
<dbReference type="InterPro" id="IPR006566">
    <property type="entry name" value="FBD"/>
</dbReference>
<keyword evidence="4" id="KW-1185">Reference proteome</keyword>
<dbReference type="AlphaFoldDB" id="A0A0B2PNG3"/>
<dbReference type="PANTHER" id="PTHR31900">
    <property type="entry name" value="F-BOX/RNI SUPERFAMILY PROTEIN-RELATED"/>
    <property type="match status" value="1"/>
</dbReference>
<dbReference type="Pfam" id="PF08387">
    <property type="entry name" value="FBD"/>
    <property type="match status" value="1"/>
</dbReference>
<protein>
    <submittedName>
        <fullName evidence="2">F-box/FBD/LRR-repeat protein</fullName>
    </submittedName>
</protein>
<dbReference type="InterPro" id="IPR001810">
    <property type="entry name" value="F-box_dom"/>
</dbReference>
<gene>
    <name evidence="3" type="ORF">D0Y65_022566</name>
    <name evidence="2" type="ORF">glysoja_026706</name>
</gene>
<sequence>METQDKISALPDEVLGHILSFLSTQEAISTSLVSKRWQPLWLSIPILDLDDITFIQNGKSYSSFFNFAFGSLLARNVQQPLKLARLRFNSCGYDNNFPYSHFKIWVNAVIQRGLEHLQIEMPRPFELPNIILNCKTLVVLKLYRFRVNALGLVHLPALKTLHLDNFTMLETWHLAKVLHECPILEDLRANNMFFYNKSDVVEFQIMPKLVKAEIKVNFRFEIPLKVASNVEYLRFFIKPDTECFPVFHNLIHLEVSFWFVVRWNLVFEMIKHCPKLQTFVLFLPLESFPPMVWTFPQIVPECISSKLRRCTIMNYKGKKYELQFAKYILQNSRALQSMTIHNKRVRNTYFANPQDKIRILQELAMCPKSSTTCKILFKS</sequence>
<reference evidence="2" key="1">
    <citation type="submission" date="2014-07" db="EMBL/GenBank/DDBJ databases">
        <title>Identification of a novel salt tolerance gene in wild soybean by whole-genome sequencing.</title>
        <authorList>
            <person name="Lam H.-M."/>
            <person name="Qi X."/>
            <person name="Li M.-W."/>
            <person name="Liu X."/>
            <person name="Xie M."/>
            <person name="Ni M."/>
            <person name="Xu X."/>
        </authorList>
    </citation>
    <scope>NUCLEOTIDE SEQUENCE [LARGE SCALE GENOMIC DNA]</scope>
    <source>
        <tissue evidence="2">Root</tissue>
    </source>
</reference>
<dbReference type="Gramene" id="XM_028387915.1">
    <property type="protein sequence ID" value="XP_028243716.1"/>
    <property type="gene ID" value="LOC114421828"/>
</dbReference>
<evidence type="ECO:0000313" key="4">
    <source>
        <dbReference type="Proteomes" id="UP000289340"/>
    </source>
</evidence>
<accession>A0A0B2PNG3</accession>
<evidence type="ECO:0000259" key="1">
    <source>
        <dbReference type="PROSITE" id="PS50181"/>
    </source>
</evidence>
<evidence type="ECO:0000313" key="3">
    <source>
        <dbReference type="EMBL" id="RZC00263.1"/>
    </source>
</evidence>
<dbReference type="SUPFAM" id="SSF81383">
    <property type="entry name" value="F-box domain"/>
    <property type="match status" value="1"/>
</dbReference>
<proteinExistence type="predicted"/>
<evidence type="ECO:0000313" key="2">
    <source>
        <dbReference type="EMBL" id="KHN10971.1"/>
    </source>
</evidence>